<dbReference type="SUPFAM" id="SSF111321">
    <property type="entry name" value="AF1104-like"/>
    <property type="match status" value="1"/>
</dbReference>
<reference evidence="13" key="2">
    <citation type="submission" date="2023-11" db="UniProtKB">
        <authorList>
            <consortium name="WormBaseParasite"/>
        </authorList>
    </citation>
    <scope>IDENTIFICATION</scope>
</reference>
<keyword evidence="5 10" id="KW-0479">Metal-binding</keyword>
<dbReference type="GO" id="GO:0032259">
    <property type="term" value="P:methylation"/>
    <property type="evidence" value="ECO:0007669"/>
    <property type="project" value="UniProtKB-KW"/>
</dbReference>
<comment type="catalytic activity">
    <reaction evidence="1 10">
        <text>L-glutamyl-[protein] + S-adenosyl-L-methionine = [protein]-L-glutamate 5-O-methyl ester + S-adenosyl-L-homocysteine</text>
        <dbReference type="Rhea" id="RHEA:24452"/>
        <dbReference type="Rhea" id="RHEA-COMP:10208"/>
        <dbReference type="Rhea" id="RHEA-COMP:10311"/>
        <dbReference type="ChEBI" id="CHEBI:29973"/>
        <dbReference type="ChEBI" id="CHEBI:57856"/>
        <dbReference type="ChEBI" id="CHEBI:59789"/>
        <dbReference type="ChEBI" id="CHEBI:82795"/>
    </reaction>
</comment>
<name>A0AA85K4U8_TRIRE</name>
<dbReference type="InterPro" id="IPR039763">
    <property type="entry name" value="ARMT1"/>
</dbReference>
<dbReference type="InterPro" id="IPR002791">
    <property type="entry name" value="ARMT1-like_metal-bd"/>
</dbReference>
<keyword evidence="10" id="KW-0808">Transferase</keyword>
<dbReference type="WBParaSite" id="TREG1_63410.1">
    <property type="protein sequence ID" value="TREG1_63410.1"/>
    <property type="gene ID" value="TREG1_63410"/>
</dbReference>
<comment type="cofactor">
    <cofactor evidence="10">
        <name>Mn(2+)</name>
        <dbReference type="ChEBI" id="CHEBI:29035"/>
    </cofactor>
    <cofactor evidence="10">
        <name>Ni(2+)</name>
        <dbReference type="ChEBI" id="CHEBI:49786"/>
    </cofactor>
</comment>
<dbReference type="PANTHER" id="PTHR12260">
    <property type="entry name" value="DAMAGE-CONTROL PHOSPHATASE ARMT1"/>
    <property type="match status" value="1"/>
</dbReference>
<dbReference type="GO" id="GO:0051998">
    <property type="term" value="F:protein carboxyl O-methyltransferase activity"/>
    <property type="evidence" value="ECO:0007669"/>
    <property type="project" value="UniProtKB-UniRule"/>
</dbReference>
<dbReference type="Gene3D" id="3.40.50.10880">
    <property type="entry name" value="Uncharacterised protein PF01937, DUF89, domain 3"/>
    <property type="match status" value="1"/>
</dbReference>
<sequence length="482" mass="55714">MLTPKITFNNSAFAFHTIQERWPKILTQLIDSIYRNREKYCKNADDDTSNKLKELTRHVSQLRYEIMTNKPLTLLLSALFSPSELQVWNQLLSSYGMKTESSENTQCQTLAVCWYDLSFLFAECYLYRRIMDAVFQSGLNDFDPFFLKKQCGLKNSGPFISSLLLSLSRLHDLPSRQAFDFFLHSSLWANEYDLSLRPDGEFQQTGFDQISDYIKHTEERTVVNDKDAIHEFCMKLKNHSRKLRVAIILDNAGPELLADLCLAEYFVANKNCADSVSFYGKCMPWFVSDVTRKDFDWLLNVNPLELKEACNDQQIHSIIKWSEVWRKRVEERTFQFKTSSFWTMPYAYDQMQTADATLYEDLSKNYDLIIFKGDLNYRKMVGDRQWKPDSPEDKVNAFGRVQIGRPSSCKCSERLANLEPGSPIVDCSCGPMVVSLRIAKSDVAVGVNHDCLAELQNKNKDWWTVGQYGLIQVVSPIVHCTL</sequence>
<evidence type="ECO:0000256" key="4">
    <source>
        <dbReference type="ARBA" id="ARBA00022596"/>
    </source>
</evidence>
<evidence type="ECO:0000256" key="9">
    <source>
        <dbReference type="ARBA" id="ARBA00048809"/>
    </source>
</evidence>
<keyword evidence="4" id="KW-0533">Nickel</keyword>
<evidence type="ECO:0000256" key="7">
    <source>
        <dbReference type="ARBA" id="ARBA00023211"/>
    </source>
</evidence>
<dbReference type="InterPro" id="IPR036075">
    <property type="entry name" value="ARMT-1-like_metal-bd_sf"/>
</dbReference>
<keyword evidence="12" id="KW-1185">Reference proteome</keyword>
<dbReference type="Pfam" id="PF01937">
    <property type="entry name" value="ARMT1-like_dom"/>
    <property type="match status" value="1"/>
</dbReference>
<dbReference type="PANTHER" id="PTHR12260:SF6">
    <property type="entry name" value="DAMAGE-CONTROL PHOSPHATASE ARMT1"/>
    <property type="match status" value="1"/>
</dbReference>
<comment type="function">
    <text evidence="8 10">Metal-dependent phosphatase that shows phosphatase activity against several substrates, including fructose-1-phosphate and fructose-6-phosphate. Its preference for fructose-1-phosphate, a strong glycating agent that causes DNA damage rather than a canonical yeast metabolite, suggests a damage-control function in hexose phosphate metabolism. Has also been shown to have O-methyltransferase activity that methylates glutamate residues of target proteins to form gamma-glutamyl methyl ester residues. Possibly methylates PCNA, suggesting it is involved in the DNA damage response.</text>
</comment>
<comment type="catalytic activity">
    <reaction evidence="2 10">
        <text>beta-D-fructose 1-phosphate + H2O = D-fructose + phosphate</text>
        <dbReference type="Rhea" id="RHEA:35603"/>
        <dbReference type="ChEBI" id="CHEBI:15377"/>
        <dbReference type="ChEBI" id="CHEBI:37721"/>
        <dbReference type="ChEBI" id="CHEBI:43474"/>
        <dbReference type="ChEBI" id="CHEBI:138881"/>
    </reaction>
</comment>
<reference evidence="12" key="1">
    <citation type="submission" date="2022-06" db="EMBL/GenBank/DDBJ databases">
        <authorList>
            <person name="Berger JAMES D."/>
            <person name="Berger JAMES D."/>
        </authorList>
    </citation>
    <scope>NUCLEOTIDE SEQUENCE [LARGE SCALE GENOMIC DNA]</scope>
</reference>
<keyword evidence="7 10" id="KW-0464">Manganese</keyword>
<evidence type="ECO:0000256" key="3">
    <source>
        <dbReference type="ARBA" id="ARBA00009519"/>
    </source>
</evidence>
<dbReference type="EC" id="2.1.1.-" evidence="10"/>
<dbReference type="AlphaFoldDB" id="A0AA85K4U8"/>
<comment type="similarity">
    <text evidence="3 10">Belongs to the damage-control phosphatase family. Sugar phosphate phosphatase III subfamily.</text>
</comment>
<organism evidence="12 13">
    <name type="scientific">Trichobilharzia regenti</name>
    <name type="common">Nasal bird schistosome</name>
    <dbReference type="NCBI Taxonomy" id="157069"/>
    <lineage>
        <taxon>Eukaryota</taxon>
        <taxon>Metazoa</taxon>
        <taxon>Spiralia</taxon>
        <taxon>Lophotrochozoa</taxon>
        <taxon>Platyhelminthes</taxon>
        <taxon>Trematoda</taxon>
        <taxon>Digenea</taxon>
        <taxon>Strigeidida</taxon>
        <taxon>Schistosomatoidea</taxon>
        <taxon>Schistosomatidae</taxon>
        <taxon>Trichobilharzia</taxon>
    </lineage>
</organism>
<dbReference type="GO" id="GO:0016791">
    <property type="term" value="F:phosphatase activity"/>
    <property type="evidence" value="ECO:0007669"/>
    <property type="project" value="TreeGrafter"/>
</dbReference>
<comment type="catalytic activity">
    <reaction evidence="9 10">
        <text>beta-D-fructose 6-phosphate = dihydroxyacetone + D-glyceraldehyde 3-phosphate</text>
        <dbReference type="Rhea" id="RHEA:28002"/>
        <dbReference type="ChEBI" id="CHEBI:16016"/>
        <dbReference type="ChEBI" id="CHEBI:57634"/>
        <dbReference type="ChEBI" id="CHEBI:59776"/>
    </reaction>
</comment>
<dbReference type="GO" id="GO:0005634">
    <property type="term" value="C:nucleus"/>
    <property type="evidence" value="ECO:0007669"/>
    <property type="project" value="TreeGrafter"/>
</dbReference>
<evidence type="ECO:0000256" key="5">
    <source>
        <dbReference type="ARBA" id="ARBA00022723"/>
    </source>
</evidence>
<dbReference type="EC" id="3.1.3.-" evidence="10"/>
<keyword evidence="10" id="KW-0489">Methyltransferase</keyword>
<evidence type="ECO:0000313" key="12">
    <source>
        <dbReference type="Proteomes" id="UP000050795"/>
    </source>
</evidence>
<evidence type="ECO:0000313" key="13">
    <source>
        <dbReference type="WBParaSite" id="TREG1_63410.1"/>
    </source>
</evidence>
<proteinExistence type="inferred from homology"/>
<comment type="domain">
    <text evidence="10">Subfamily III proteins have a conserved RTxK motif about 40-50 residues from the C-terminus; the threonine may be replaced by serine or cysteine.</text>
</comment>
<dbReference type="GO" id="GO:0006974">
    <property type="term" value="P:DNA damage response"/>
    <property type="evidence" value="ECO:0007669"/>
    <property type="project" value="TreeGrafter"/>
</dbReference>
<dbReference type="GO" id="GO:0046872">
    <property type="term" value="F:metal ion binding"/>
    <property type="evidence" value="ECO:0007669"/>
    <property type="project" value="UniProtKB-UniRule"/>
</dbReference>
<evidence type="ECO:0000256" key="10">
    <source>
        <dbReference type="RuleBase" id="RU367030"/>
    </source>
</evidence>
<evidence type="ECO:0000256" key="8">
    <source>
        <dbReference type="ARBA" id="ARBA00045980"/>
    </source>
</evidence>
<dbReference type="Proteomes" id="UP000050795">
    <property type="component" value="Unassembled WGS sequence"/>
</dbReference>
<evidence type="ECO:0000256" key="6">
    <source>
        <dbReference type="ARBA" id="ARBA00022801"/>
    </source>
</evidence>
<protein>
    <recommendedName>
        <fullName evidence="10">Sugar phosphate phosphatase</fullName>
        <ecNumber evidence="10">2.1.1.-</ecNumber>
        <ecNumber evidence="10">3.1.3.-</ecNumber>
    </recommendedName>
</protein>
<evidence type="ECO:0000256" key="2">
    <source>
        <dbReference type="ARBA" id="ARBA00001326"/>
    </source>
</evidence>
<evidence type="ECO:0000259" key="11">
    <source>
        <dbReference type="Pfam" id="PF01937"/>
    </source>
</evidence>
<evidence type="ECO:0000256" key="1">
    <source>
        <dbReference type="ARBA" id="ARBA00000807"/>
    </source>
</evidence>
<keyword evidence="6 10" id="KW-0378">Hydrolase</keyword>
<accession>A0AA85K4U8</accession>
<dbReference type="Gene3D" id="1.20.930.60">
    <property type="match status" value="1"/>
</dbReference>
<feature type="domain" description="Damage-control phosphatase ARMT1-like metal-binding" evidence="11">
    <location>
        <begin position="17"/>
        <end position="448"/>
    </location>
</feature>